<proteinExistence type="predicted"/>
<sequence>MPDVTSTYTQQRRTHLETLAAQLVEHGLVGRLLGGDNPMLWVWHPTTGKQTIIFATPSKDGWQFLWSPNGQMSADATARTVQLLRDALSDNPP</sequence>
<name>A0A919V990_9ACTN</name>
<dbReference type="Proteomes" id="UP000606172">
    <property type="component" value="Unassembled WGS sequence"/>
</dbReference>
<evidence type="ECO:0000313" key="1">
    <source>
        <dbReference type="EMBL" id="GII89899.1"/>
    </source>
</evidence>
<comment type="caution">
    <text evidence="1">The sequence shown here is derived from an EMBL/GenBank/DDBJ whole genome shotgun (WGS) entry which is preliminary data.</text>
</comment>
<reference evidence="1" key="1">
    <citation type="submission" date="2021-01" db="EMBL/GenBank/DDBJ databases">
        <title>Whole genome shotgun sequence of Sinosporangium siamense NBRC 109515.</title>
        <authorList>
            <person name="Komaki H."/>
            <person name="Tamura T."/>
        </authorList>
    </citation>
    <scope>NUCLEOTIDE SEQUENCE</scope>
    <source>
        <strain evidence="1">NBRC 109515</strain>
    </source>
</reference>
<keyword evidence="2" id="KW-1185">Reference proteome</keyword>
<gene>
    <name evidence="1" type="ORF">Ssi02_01300</name>
</gene>
<accession>A0A919V990</accession>
<evidence type="ECO:0000313" key="2">
    <source>
        <dbReference type="Proteomes" id="UP000606172"/>
    </source>
</evidence>
<dbReference type="EMBL" id="BOOW01000002">
    <property type="protein sequence ID" value="GII89899.1"/>
    <property type="molecule type" value="Genomic_DNA"/>
</dbReference>
<protein>
    <submittedName>
        <fullName evidence="1">Uncharacterized protein</fullName>
    </submittedName>
</protein>
<organism evidence="1 2">
    <name type="scientific">Sinosporangium siamense</name>
    <dbReference type="NCBI Taxonomy" id="1367973"/>
    <lineage>
        <taxon>Bacteria</taxon>
        <taxon>Bacillati</taxon>
        <taxon>Actinomycetota</taxon>
        <taxon>Actinomycetes</taxon>
        <taxon>Streptosporangiales</taxon>
        <taxon>Streptosporangiaceae</taxon>
        <taxon>Sinosporangium</taxon>
    </lineage>
</organism>
<dbReference type="AlphaFoldDB" id="A0A919V990"/>